<dbReference type="Proteomes" id="UP000095287">
    <property type="component" value="Unplaced"/>
</dbReference>
<accession>A0A1I7YAP1</accession>
<feature type="region of interest" description="Disordered" evidence="1">
    <location>
        <begin position="70"/>
        <end position="109"/>
    </location>
</feature>
<sequence length="141" mass="16029">MAESTLQENMDLEFTKKLNHLLEARDPELMQRWTEVCEKMGHIVVKLMRERGLDRQLADAVVAYENMFRSTSGSSAKEQTALGPGEKPTIGKRRMEHKRSKARRPSPIMLATSYLPVSRKVGINESNPSVRTSPSDDPRYV</sequence>
<organism evidence="2 3">
    <name type="scientific">Steinernema glaseri</name>
    <dbReference type="NCBI Taxonomy" id="37863"/>
    <lineage>
        <taxon>Eukaryota</taxon>
        <taxon>Metazoa</taxon>
        <taxon>Ecdysozoa</taxon>
        <taxon>Nematoda</taxon>
        <taxon>Chromadorea</taxon>
        <taxon>Rhabditida</taxon>
        <taxon>Tylenchina</taxon>
        <taxon>Panagrolaimomorpha</taxon>
        <taxon>Strongyloidoidea</taxon>
        <taxon>Steinernematidae</taxon>
        <taxon>Steinernema</taxon>
    </lineage>
</organism>
<feature type="compositionally biased region" description="Basic residues" evidence="1">
    <location>
        <begin position="90"/>
        <end position="104"/>
    </location>
</feature>
<name>A0A1I7YAP1_9BILA</name>
<feature type="compositionally biased region" description="Polar residues" evidence="1">
    <location>
        <begin position="124"/>
        <end position="133"/>
    </location>
</feature>
<proteinExistence type="predicted"/>
<keyword evidence="2" id="KW-1185">Reference proteome</keyword>
<dbReference type="AlphaFoldDB" id="A0A1I7YAP1"/>
<evidence type="ECO:0000313" key="2">
    <source>
        <dbReference type="Proteomes" id="UP000095287"/>
    </source>
</evidence>
<dbReference type="WBParaSite" id="L893_g14190.t1">
    <property type="protein sequence ID" value="L893_g14190.t1"/>
    <property type="gene ID" value="L893_g14190"/>
</dbReference>
<evidence type="ECO:0000256" key="1">
    <source>
        <dbReference type="SAM" id="MobiDB-lite"/>
    </source>
</evidence>
<reference evidence="3" key="1">
    <citation type="submission" date="2016-11" db="UniProtKB">
        <authorList>
            <consortium name="WormBaseParasite"/>
        </authorList>
    </citation>
    <scope>IDENTIFICATION</scope>
</reference>
<evidence type="ECO:0000313" key="3">
    <source>
        <dbReference type="WBParaSite" id="L893_g14190.t1"/>
    </source>
</evidence>
<protein>
    <submittedName>
        <fullName evidence="3">PH domain-containing protein</fullName>
    </submittedName>
</protein>
<feature type="region of interest" description="Disordered" evidence="1">
    <location>
        <begin position="121"/>
        <end position="141"/>
    </location>
</feature>